<protein>
    <submittedName>
        <fullName evidence="2">Pribosyltran domain-containing protein</fullName>
    </submittedName>
</protein>
<keyword evidence="3" id="KW-1185">Reference proteome</keyword>
<organism evidence="2 3">
    <name type="scientific">Nitrospina watsonii</name>
    <dbReference type="NCBI Taxonomy" id="1323948"/>
    <lineage>
        <taxon>Bacteria</taxon>
        <taxon>Pseudomonadati</taxon>
        <taxon>Nitrospinota/Tectimicrobiota group</taxon>
        <taxon>Nitrospinota</taxon>
        <taxon>Nitrospinia</taxon>
        <taxon>Nitrospinales</taxon>
        <taxon>Nitrospinaceae</taxon>
        <taxon>Nitrospina</taxon>
    </lineage>
</organism>
<accession>A0ABM9HAV6</accession>
<dbReference type="Gene3D" id="3.40.50.2020">
    <property type="match status" value="1"/>
</dbReference>
<proteinExistence type="predicted"/>
<dbReference type="Pfam" id="PF00156">
    <property type="entry name" value="Pribosyltran"/>
    <property type="match status" value="1"/>
</dbReference>
<dbReference type="SUPFAM" id="SSF53271">
    <property type="entry name" value="PRTase-like"/>
    <property type="match status" value="1"/>
</dbReference>
<name>A0ABM9HAV6_9BACT</name>
<dbReference type="Proteomes" id="UP001157733">
    <property type="component" value="Chromosome"/>
</dbReference>
<dbReference type="RefSeq" id="WP_282010254.1">
    <property type="nucleotide sequence ID" value="NZ_OX336137.1"/>
</dbReference>
<dbReference type="InterPro" id="IPR000836">
    <property type="entry name" value="PRTase_dom"/>
</dbReference>
<evidence type="ECO:0000313" key="2">
    <source>
        <dbReference type="EMBL" id="CAI2717304.1"/>
    </source>
</evidence>
<evidence type="ECO:0000313" key="3">
    <source>
        <dbReference type="Proteomes" id="UP001157733"/>
    </source>
</evidence>
<evidence type="ECO:0000259" key="1">
    <source>
        <dbReference type="Pfam" id="PF00156"/>
    </source>
</evidence>
<feature type="domain" description="Phosphoribosyltransferase" evidence="1">
    <location>
        <begin position="39"/>
        <end position="143"/>
    </location>
</feature>
<dbReference type="CDD" id="cd06223">
    <property type="entry name" value="PRTases_typeI"/>
    <property type="match status" value="1"/>
</dbReference>
<dbReference type="InterPro" id="IPR029057">
    <property type="entry name" value="PRTase-like"/>
</dbReference>
<gene>
    <name evidence="2" type="ORF">NSPWAT_0445</name>
</gene>
<sequence>MFSEIKKEGQFEFGPGVKSHYNYDYASLSDTMNEAYCAMLLRKLEAWQQEHGKFEVVVGIETEGIRVGYTLAKMMGLKFYIMPHRRIELEQLGVPKYPADTHWLIVDDIVTTGSQFMRTVDYLDIEETPETITYACMIKRNPDNLDFSAVSGSRDKEQKWVRTERFDFIDKRLVALFSED</sequence>
<reference evidence="2 3" key="1">
    <citation type="submission" date="2022-09" db="EMBL/GenBank/DDBJ databases">
        <authorList>
            <person name="Kop L."/>
        </authorList>
    </citation>
    <scope>NUCLEOTIDE SEQUENCE [LARGE SCALE GENOMIC DNA]</scope>
    <source>
        <strain evidence="2 3">347</strain>
    </source>
</reference>
<dbReference type="EMBL" id="OX336137">
    <property type="protein sequence ID" value="CAI2717304.1"/>
    <property type="molecule type" value="Genomic_DNA"/>
</dbReference>